<evidence type="ECO:0000256" key="2">
    <source>
        <dbReference type="ARBA" id="ARBA00022801"/>
    </source>
</evidence>
<dbReference type="GO" id="GO:0004527">
    <property type="term" value="F:exonuclease activity"/>
    <property type="evidence" value="ECO:0007669"/>
    <property type="project" value="UniProtKB-KW"/>
</dbReference>
<accession>A0A239K422</accession>
<dbReference type="CDD" id="cd00840">
    <property type="entry name" value="MPP_Mre11_N"/>
    <property type="match status" value="1"/>
</dbReference>
<evidence type="ECO:0000259" key="4">
    <source>
        <dbReference type="Pfam" id="PF00149"/>
    </source>
</evidence>
<dbReference type="SUPFAM" id="SSF56300">
    <property type="entry name" value="Metallo-dependent phosphatases"/>
    <property type="match status" value="1"/>
</dbReference>
<dbReference type="PANTHER" id="PTHR30337:SF0">
    <property type="entry name" value="NUCLEASE SBCCD SUBUNIT D"/>
    <property type="match status" value="1"/>
</dbReference>
<dbReference type="InterPro" id="IPR029052">
    <property type="entry name" value="Metallo-depent_PP-like"/>
</dbReference>
<keyword evidence="2" id="KW-0378">Hydrolase</keyword>
<keyword evidence="1" id="KW-0540">Nuclease</keyword>
<dbReference type="AlphaFoldDB" id="A0A239K422"/>
<keyword evidence="6" id="KW-1185">Reference proteome</keyword>
<dbReference type="InterPro" id="IPR050535">
    <property type="entry name" value="DNA_Repair-Maintenance_Comp"/>
</dbReference>
<name>A0A239K422_9RHOB</name>
<dbReference type="EMBL" id="FZOY01000006">
    <property type="protein sequence ID" value="SNT13146.1"/>
    <property type="molecule type" value="Genomic_DNA"/>
</dbReference>
<dbReference type="PANTHER" id="PTHR30337">
    <property type="entry name" value="COMPONENT OF ATP-DEPENDENT DSDNA EXONUCLEASE"/>
    <property type="match status" value="1"/>
</dbReference>
<dbReference type="InterPro" id="IPR004843">
    <property type="entry name" value="Calcineurin-like_PHP"/>
</dbReference>
<dbReference type="InterPro" id="IPR041796">
    <property type="entry name" value="Mre11_N"/>
</dbReference>
<evidence type="ECO:0000313" key="6">
    <source>
        <dbReference type="Proteomes" id="UP000198426"/>
    </source>
</evidence>
<dbReference type="Gene3D" id="3.60.21.10">
    <property type="match status" value="1"/>
</dbReference>
<dbReference type="RefSeq" id="WP_089234178.1">
    <property type="nucleotide sequence ID" value="NZ_FZOY01000006.1"/>
</dbReference>
<protein>
    <submittedName>
        <fullName evidence="5">DNA repair exonuclease SbcCD nuclease subunit</fullName>
    </submittedName>
</protein>
<organism evidence="5 6">
    <name type="scientific">Tropicimonas sediminicola</name>
    <dbReference type="NCBI Taxonomy" id="1031541"/>
    <lineage>
        <taxon>Bacteria</taxon>
        <taxon>Pseudomonadati</taxon>
        <taxon>Pseudomonadota</taxon>
        <taxon>Alphaproteobacteria</taxon>
        <taxon>Rhodobacterales</taxon>
        <taxon>Roseobacteraceae</taxon>
        <taxon>Tropicimonas</taxon>
    </lineage>
</organism>
<evidence type="ECO:0000313" key="5">
    <source>
        <dbReference type="EMBL" id="SNT13146.1"/>
    </source>
</evidence>
<proteinExistence type="predicted"/>
<evidence type="ECO:0000256" key="3">
    <source>
        <dbReference type="ARBA" id="ARBA00022839"/>
    </source>
</evidence>
<feature type="domain" description="Calcineurin-like phosphoesterase" evidence="4">
    <location>
        <begin position="4"/>
        <end position="213"/>
    </location>
</feature>
<keyword evidence="3 5" id="KW-0269">Exonuclease</keyword>
<dbReference type="Pfam" id="PF00149">
    <property type="entry name" value="Metallophos"/>
    <property type="match status" value="1"/>
</dbReference>
<dbReference type="PIRSF" id="PIRSF033093">
    <property type="entry name" value="UCP_ML1119"/>
    <property type="match status" value="1"/>
</dbReference>
<reference evidence="5 6" key="1">
    <citation type="submission" date="2017-06" db="EMBL/GenBank/DDBJ databases">
        <authorList>
            <person name="Kim H.J."/>
            <person name="Triplett B.A."/>
        </authorList>
    </citation>
    <scope>NUCLEOTIDE SEQUENCE [LARGE SCALE GENOMIC DNA]</scope>
    <source>
        <strain evidence="5 6">DSM 29339</strain>
    </source>
</reference>
<dbReference type="InterPro" id="IPR014577">
    <property type="entry name" value="UCP033093_metalloPase"/>
</dbReference>
<dbReference type="OrthoDB" id="9773856at2"/>
<dbReference type="Proteomes" id="UP000198426">
    <property type="component" value="Unassembled WGS sequence"/>
</dbReference>
<sequence>MTDFRFLHCSDLHLGKRFGNFPEEPRAALAEARADLPRRLAEAARANGAQHILVAGDVFDTETPSDRVLRQALTAMGADPSLDWWIIPGNHDSLAAEPLWQSVAEHAPANVHLLVRPEPVEIAPGVSLLPAPAPRRFPGVDLTVWMDGCATPEGHLRIGLAHGGVLDFGSDDGVSETIAPDRAARARLDYLALGDWHGLWQLNERTRYSGSPEHDRFKHEGRGACLAVTLAGPGALPVVEEIPVGRFDWRQPVLRITPETQADLEALLPPDRLAWKDTLVRLTMTGWIRLPDRLALMEDIERLKPEFCHFAVVEDQLQTDYSPDDLDEIARSGALRMAADELQQAANDASLAQRDRAIAEAALNRLYGFVKRGAA</sequence>
<gene>
    <name evidence="5" type="ORF">SAMN05421757_106251</name>
</gene>
<evidence type="ECO:0000256" key="1">
    <source>
        <dbReference type="ARBA" id="ARBA00022722"/>
    </source>
</evidence>